<keyword evidence="5" id="KW-1185">Reference proteome</keyword>
<organism evidence="4 5">
    <name type="scientific">Lacipirellula limnantheis</name>
    <dbReference type="NCBI Taxonomy" id="2528024"/>
    <lineage>
        <taxon>Bacteria</taxon>
        <taxon>Pseudomonadati</taxon>
        <taxon>Planctomycetota</taxon>
        <taxon>Planctomycetia</taxon>
        <taxon>Pirellulales</taxon>
        <taxon>Lacipirellulaceae</taxon>
        <taxon>Lacipirellula</taxon>
    </lineage>
</organism>
<keyword evidence="2" id="KW-0472">Membrane</keyword>
<reference evidence="4 5" key="1">
    <citation type="submission" date="2019-02" db="EMBL/GenBank/DDBJ databases">
        <title>Deep-cultivation of Planctomycetes and their phenomic and genomic characterization uncovers novel biology.</title>
        <authorList>
            <person name="Wiegand S."/>
            <person name="Jogler M."/>
            <person name="Boedeker C."/>
            <person name="Pinto D."/>
            <person name="Vollmers J."/>
            <person name="Rivas-Marin E."/>
            <person name="Kohn T."/>
            <person name="Peeters S.H."/>
            <person name="Heuer A."/>
            <person name="Rast P."/>
            <person name="Oberbeckmann S."/>
            <person name="Bunk B."/>
            <person name="Jeske O."/>
            <person name="Meyerdierks A."/>
            <person name="Storesund J.E."/>
            <person name="Kallscheuer N."/>
            <person name="Luecker S."/>
            <person name="Lage O.M."/>
            <person name="Pohl T."/>
            <person name="Merkel B.J."/>
            <person name="Hornburger P."/>
            <person name="Mueller R.-W."/>
            <person name="Bruemmer F."/>
            <person name="Labrenz M."/>
            <person name="Spormann A.M."/>
            <person name="Op den Camp H."/>
            <person name="Overmann J."/>
            <person name="Amann R."/>
            <person name="Jetten M.S.M."/>
            <person name="Mascher T."/>
            <person name="Medema M.H."/>
            <person name="Devos D.P."/>
            <person name="Kaster A.-K."/>
            <person name="Ovreas L."/>
            <person name="Rohde M."/>
            <person name="Galperin M.Y."/>
            <person name="Jogler C."/>
        </authorList>
    </citation>
    <scope>NUCLEOTIDE SEQUENCE [LARGE SCALE GENOMIC DNA]</scope>
    <source>
        <strain evidence="4 5">I41</strain>
    </source>
</reference>
<dbReference type="AlphaFoldDB" id="A0A517TZG2"/>
<protein>
    <submittedName>
        <fullName evidence="4">Uncharacterized protein</fullName>
    </submittedName>
</protein>
<keyword evidence="3" id="KW-0732">Signal</keyword>
<feature type="region of interest" description="Disordered" evidence="1">
    <location>
        <begin position="302"/>
        <end position="325"/>
    </location>
</feature>
<accession>A0A517TZG2</accession>
<feature type="compositionally biased region" description="Basic and acidic residues" evidence="1">
    <location>
        <begin position="302"/>
        <end position="321"/>
    </location>
</feature>
<proteinExistence type="predicted"/>
<dbReference type="KEGG" id="llh:I41_29430"/>
<feature type="transmembrane region" description="Helical" evidence="2">
    <location>
        <begin position="497"/>
        <end position="520"/>
    </location>
</feature>
<feature type="chain" id="PRO_5022040589" evidence="3">
    <location>
        <begin position="24"/>
        <end position="767"/>
    </location>
</feature>
<evidence type="ECO:0000313" key="4">
    <source>
        <dbReference type="EMBL" id="QDT73752.1"/>
    </source>
</evidence>
<evidence type="ECO:0000256" key="1">
    <source>
        <dbReference type="SAM" id="MobiDB-lite"/>
    </source>
</evidence>
<name>A0A517TZG2_9BACT</name>
<dbReference type="OrthoDB" id="269524at2"/>
<sequence precursor="true">MNHWCALAAIGLAALGAAPSALAQTGFQPRQVPNVPMQANFLARGPRGEVVIASTSEGLTVPVGTNGPEYSRRNGLQLSVKSEWPGQYGYHPVSVTVRAEKPAASDRTLEFRFTVGDWNFASNGVKARQRFVLEQGQTKATLQLLVPQLTNWQRSQWELYVDGSRDDEFTVSQVDVGSLRFNMANNPADVAAVGVMLTDSQRYAVTADLGLAYSNGSALFQEMAPTELPTDWLAYSSLNVVVLPANRLPELIERHPVQARALLRWVATGGNLWLIGAGRQWEELAAVEQSLSTRDVRPLNAAEDRADVASGEKDAASDDNRTLPPTWRFAPLDNRALEPAEGALVLAGYPVDEAVATKERLKPTPKPRPDDVSAIDASVPAWGPNDGNLPKTSADWFAVRGWGMGAITAFRRDLHSASERDNQKAANVISQSLLAPRQQWGGRFGSVPNDSNVDFNNWLIPGVGMAPVGSFQVLITLFALGIGPLTYWFLRRMGKLPMLVAIVPAAAILTTLSLFAYGVLIDGVAARVRGRSVTVLDQRTGECAAWGRYSYYAGIAPRGGIAVPPDQAMFPILPNWSPIFGFGGRSSMTEREVVWDDQQRLTRGWLASRTPTQYHAIAARKSDKRLDLRVTAEGLRLTNRLGAELVGAAVQDHDGSFYWCETLPADKGVIVPPLQQNQVASRVRRLFTENLPELPAGDDGRRNSSGYYSFAVSDSLMEGRLGAINSPQVTGWGPGRYIAFTATAIELTPGVDGIDESDSFHVIEGSW</sequence>
<dbReference type="EMBL" id="CP036339">
    <property type="protein sequence ID" value="QDT73752.1"/>
    <property type="molecule type" value="Genomic_DNA"/>
</dbReference>
<feature type="signal peptide" evidence="3">
    <location>
        <begin position="1"/>
        <end position="23"/>
    </location>
</feature>
<evidence type="ECO:0000256" key="2">
    <source>
        <dbReference type="SAM" id="Phobius"/>
    </source>
</evidence>
<feature type="transmembrane region" description="Helical" evidence="2">
    <location>
        <begin position="471"/>
        <end position="490"/>
    </location>
</feature>
<keyword evidence="2" id="KW-1133">Transmembrane helix</keyword>
<dbReference type="Proteomes" id="UP000317909">
    <property type="component" value="Chromosome"/>
</dbReference>
<evidence type="ECO:0000256" key="3">
    <source>
        <dbReference type="SAM" id="SignalP"/>
    </source>
</evidence>
<keyword evidence="2" id="KW-0812">Transmembrane</keyword>
<gene>
    <name evidence="4" type="ORF">I41_29430</name>
</gene>
<evidence type="ECO:0000313" key="5">
    <source>
        <dbReference type="Proteomes" id="UP000317909"/>
    </source>
</evidence>